<dbReference type="SUPFAM" id="SSF103473">
    <property type="entry name" value="MFS general substrate transporter"/>
    <property type="match status" value="1"/>
</dbReference>
<dbReference type="InterPro" id="IPR020846">
    <property type="entry name" value="MFS_dom"/>
</dbReference>
<evidence type="ECO:0000256" key="1">
    <source>
        <dbReference type="ARBA" id="ARBA00004651"/>
    </source>
</evidence>
<evidence type="ECO:0000256" key="5">
    <source>
        <dbReference type="SAM" id="Phobius"/>
    </source>
</evidence>
<feature type="transmembrane region" description="Helical" evidence="5">
    <location>
        <begin position="182"/>
        <end position="201"/>
    </location>
</feature>
<accession>A0A8J3VPR4</accession>
<dbReference type="Proteomes" id="UP000642748">
    <property type="component" value="Unassembled WGS sequence"/>
</dbReference>
<dbReference type="GO" id="GO:0005886">
    <property type="term" value="C:plasma membrane"/>
    <property type="evidence" value="ECO:0007669"/>
    <property type="project" value="UniProtKB-SubCell"/>
</dbReference>
<feature type="transmembrane region" description="Helical" evidence="5">
    <location>
        <begin position="82"/>
        <end position="103"/>
    </location>
</feature>
<feature type="transmembrane region" description="Helical" evidence="5">
    <location>
        <begin position="343"/>
        <end position="365"/>
    </location>
</feature>
<dbReference type="InterPro" id="IPR011701">
    <property type="entry name" value="MFS"/>
</dbReference>
<keyword evidence="8" id="KW-1185">Reference proteome</keyword>
<dbReference type="GO" id="GO:0022857">
    <property type="term" value="F:transmembrane transporter activity"/>
    <property type="evidence" value="ECO:0007669"/>
    <property type="project" value="InterPro"/>
</dbReference>
<comment type="caution">
    <text evidence="7">The sequence shown here is derived from an EMBL/GenBank/DDBJ whole genome shotgun (WGS) entry which is preliminary data.</text>
</comment>
<proteinExistence type="predicted"/>
<gene>
    <name evidence="7" type="ORF">Raf01_18630</name>
</gene>
<feature type="transmembrane region" description="Helical" evidence="5">
    <location>
        <begin position="57"/>
        <end position="76"/>
    </location>
</feature>
<feature type="transmembrane region" description="Helical" evidence="5">
    <location>
        <begin position="207"/>
        <end position="228"/>
    </location>
</feature>
<dbReference type="CDD" id="cd17321">
    <property type="entry name" value="MFS_MMR_MDR_like"/>
    <property type="match status" value="1"/>
</dbReference>
<sequence>MAILDVQVTNVAAPTIRHDLHASGGGLQMIITGYTIAYAMLLITGARLGDRLGHRRLFLGGLALFTVASLACGLSASSGMLIAFRLIQGTGAALMIPQVFSLIQRQFTGRERMRALSMYAAVIAAGAIAGQVVGGVLVSADLWGTGWRPVFLINVPIGVVLVLAGLRSLPRDHGEPGRGLDLPGLIVLSLAVLGLVVPLVFGHEEGWPLWGWLCLAGSAVLLAVFVAVERRASSPLIPARVVRSPGMVVAMITIFALMSSYGGFLFTLALHLQSGLGFSPLRAGLTFVPGAVCFAIASLNWRRLPGHTYRRMVPAGLIVGTASLVLLLLAIRNGDAPGTLFYVSQVLFGFGFGSAFSPLLTVALSHVAPADAADASGLLTTVTQLGNVVGVATFGTLYLTQAATSPSGHSEAVTSGIEALLTLAAGCLALFLPRPAAPAPQVTEVGSRSATLSH</sequence>
<feature type="transmembrane region" description="Helical" evidence="5">
    <location>
        <begin position="150"/>
        <end position="170"/>
    </location>
</feature>
<keyword evidence="2 5" id="KW-0812">Transmembrane</keyword>
<dbReference type="Gene3D" id="1.20.1720.10">
    <property type="entry name" value="Multidrug resistance protein D"/>
    <property type="match status" value="1"/>
</dbReference>
<dbReference type="PANTHER" id="PTHR42718:SF39">
    <property type="entry name" value="ACTINORHODIN TRANSPORTER-RELATED"/>
    <property type="match status" value="1"/>
</dbReference>
<evidence type="ECO:0000256" key="2">
    <source>
        <dbReference type="ARBA" id="ARBA00022692"/>
    </source>
</evidence>
<evidence type="ECO:0000259" key="6">
    <source>
        <dbReference type="PROSITE" id="PS50850"/>
    </source>
</evidence>
<feature type="transmembrane region" description="Helical" evidence="5">
    <location>
        <begin position="313"/>
        <end position="331"/>
    </location>
</feature>
<keyword evidence="4 5" id="KW-0472">Membrane</keyword>
<dbReference type="AlphaFoldDB" id="A0A8J3VPR4"/>
<dbReference type="Pfam" id="PF07690">
    <property type="entry name" value="MFS_1"/>
    <property type="match status" value="1"/>
</dbReference>
<evidence type="ECO:0000313" key="7">
    <source>
        <dbReference type="EMBL" id="GIH13691.1"/>
    </source>
</evidence>
<dbReference type="InterPro" id="IPR036259">
    <property type="entry name" value="MFS_trans_sf"/>
</dbReference>
<feature type="transmembrane region" description="Helical" evidence="5">
    <location>
        <begin position="412"/>
        <end position="432"/>
    </location>
</feature>
<evidence type="ECO:0000313" key="8">
    <source>
        <dbReference type="Proteomes" id="UP000642748"/>
    </source>
</evidence>
<feature type="transmembrane region" description="Helical" evidence="5">
    <location>
        <begin position="115"/>
        <end position="138"/>
    </location>
</feature>
<evidence type="ECO:0000256" key="3">
    <source>
        <dbReference type="ARBA" id="ARBA00022989"/>
    </source>
</evidence>
<reference evidence="7" key="1">
    <citation type="submission" date="2021-01" db="EMBL/GenBank/DDBJ databases">
        <title>Whole genome shotgun sequence of Rugosimonospora africana NBRC 104875.</title>
        <authorList>
            <person name="Komaki H."/>
            <person name="Tamura T."/>
        </authorList>
    </citation>
    <scope>NUCLEOTIDE SEQUENCE</scope>
    <source>
        <strain evidence="7">NBRC 104875</strain>
    </source>
</reference>
<name>A0A8J3VPR4_9ACTN</name>
<feature type="domain" description="Major facilitator superfamily (MFS) profile" evidence="6">
    <location>
        <begin position="1"/>
        <end position="437"/>
    </location>
</feature>
<protein>
    <submittedName>
        <fullName evidence="7">MFS transporter</fullName>
    </submittedName>
</protein>
<feature type="transmembrane region" description="Helical" evidence="5">
    <location>
        <begin position="377"/>
        <end position="400"/>
    </location>
</feature>
<comment type="subcellular location">
    <subcellularLocation>
        <location evidence="1">Cell membrane</location>
        <topology evidence="1">Multi-pass membrane protein</topology>
    </subcellularLocation>
</comment>
<dbReference type="PANTHER" id="PTHR42718">
    <property type="entry name" value="MAJOR FACILITATOR SUPERFAMILY MULTIDRUG TRANSPORTER MFSC"/>
    <property type="match status" value="1"/>
</dbReference>
<dbReference type="EMBL" id="BONZ01000015">
    <property type="protein sequence ID" value="GIH13691.1"/>
    <property type="molecule type" value="Genomic_DNA"/>
</dbReference>
<dbReference type="PROSITE" id="PS50850">
    <property type="entry name" value="MFS"/>
    <property type="match status" value="1"/>
</dbReference>
<dbReference type="Gene3D" id="1.20.1250.20">
    <property type="entry name" value="MFS general substrate transporter like domains"/>
    <property type="match status" value="1"/>
</dbReference>
<organism evidence="7 8">
    <name type="scientific">Rugosimonospora africana</name>
    <dbReference type="NCBI Taxonomy" id="556532"/>
    <lineage>
        <taxon>Bacteria</taxon>
        <taxon>Bacillati</taxon>
        <taxon>Actinomycetota</taxon>
        <taxon>Actinomycetes</taxon>
        <taxon>Micromonosporales</taxon>
        <taxon>Micromonosporaceae</taxon>
        <taxon>Rugosimonospora</taxon>
    </lineage>
</organism>
<keyword evidence="3 5" id="KW-1133">Transmembrane helix</keyword>
<feature type="transmembrane region" description="Helical" evidence="5">
    <location>
        <begin position="248"/>
        <end position="269"/>
    </location>
</feature>
<evidence type="ECO:0000256" key="4">
    <source>
        <dbReference type="ARBA" id="ARBA00023136"/>
    </source>
</evidence>
<feature type="transmembrane region" description="Helical" evidence="5">
    <location>
        <begin position="27"/>
        <end position="45"/>
    </location>
</feature>
<feature type="transmembrane region" description="Helical" evidence="5">
    <location>
        <begin position="281"/>
        <end position="301"/>
    </location>
</feature>